<dbReference type="EMBL" id="QXCT01000001">
    <property type="protein sequence ID" value="MDW9251579.1"/>
    <property type="molecule type" value="Genomic_DNA"/>
</dbReference>
<sequence>MAGASAALWGTRNWTDARAGRRRAIPAARVGVRGATQCAPRTLHHAP</sequence>
<organism evidence="1 2">
    <name type="scientific">Burkholderia thailandensis</name>
    <dbReference type="NCBI Taxonomy" id="57975"/>
    <lineage>
        <taxon>Bacteria</taxon>
        <taxon>Pseudomonadati</taxon>
        <taxon>Pseudomonadota</taxon>
        <taxon>Betaproteobacteria</taxon>
        <taxon>Burkholderiales</taxon>
        <taxon>Burkholderiaceae</taxon>
        <taxon>Burkholderia</taxon>
        <taxon>pseudomallei group</taxon>
    </lineage>
</organism>
<protein>
    <submittedName>
        <fullName evidence="1">Uncharacterized protein</fullName>
    </submittedName>
</protein>
<evidence type="ECO:0000313" key="1">
    <source>
        <dbReference type="EMBL" id="MDW9251579.1"/>
    </source>
</evidence>
<proteinExistence type="predicted"/>
<name>A0AAW9CLT5_BURTH</name>
<accession>A0AAW9CLT5</accession>
<gene>
    <name evidence="1" type="ORF">C7S16_7073</name>
</gene>
<dbReference type="AlphaFoldDB" id="A0AAW9CLT5"/>
<comment type="caution">
    <text evidence="1">The sequence shown here is derived from an EMBL/GenBank/DDBJ whole genome shotgun (WGS) entry which is preliminary data.</text>
</comment>
<dbReference type="Proteomes" id="UP001272137">
    <property type="component" value="Unassembled WGS sequence"/>
</dbReference>
<reference evidence="1" key="1">
    <citation type="submission" date="2018-08" db="EMBL/GenBank/DDBJ databases">
        <title>Identification of Burkholderia cepacia strains that express a Burkholderia pseudomallei-like capsular polysaccharide.</title>
        <authorList>
            <person name="Burtnick M.N."/>
            <person name="Vongsouvath M."/>
            <person name="Newton P."/>
            <person name="Wuthiekanun V."/>
            <person name="Limmathurotsakul D."/>
            <person name="Brett P.J."/>
            <person name="Chantratita N."/>
            <person name="Dance D.A."/>
        </authorList>
    </citation>
    <scope>NUCLEOTIDE SEQUENCE</scope>
    <source>
        <strain evidence="1">SBXCC001</strain>
    </source>
</reference>
<evidence type="ECO:0000313" key="2">
    <source>
        <dbReference type="Proteomes" id="UP001272137"/>
    </source>
</evidence>